<dbReference type="PROSITE" id="PS00211">
    <property type="entry name" value="ABC_TRANSPORTER_1"/>
    <property type="match status" value="1"/>
</dbReference>
<comment type="subcellular location">
    <subcellularLocation>
        <location evidence="1">Cell inner membrane</location>
        <topology evidence="1">Peripheral membrane protein</topology>
    </subcellularLocation>
</comment>
<comment type="caution">
    <text evidence="9">The sequence shown here is derived from an EMBL/GenBank/DDBJ whole genome shotgun (WGS) entry which is preliminary data.</text>
</comment>
<dbReference type="Proteomes" id="UP001596472">
    <property type="component" value="Unassembled WGS sequence"/>
</dbReference>
<keyword evidence="3" id="KW-0813">Transport</keyword>
<dbReference type="PANTHER" id="PTHR43297:SF2">
    <property type="entry name" value="DIPEPTIDE TRANSPORT ATP-BINDING PROTEIN DPPD"/>
    <property type="match status" value="1"/>
</dbReference>
<evidence type="ECO:0000256" key="6">
    <source>
        <dbReference type="ARBA" id="ARBA00022840"/>
    </source>
</evidence>
<dbReference type="InterPro" id="IPR050388">
    <property type="entry name" value="ABC_Ni/Peptide_Import"/>
</dbReference>
<dbReference type="GO" id="GO:0005524">
    <property type="term" value="F:ATP binding"/>
    <property type="evidence" value="ECO:0007669"/>
    <property type="project" value="UniProtKB-KW"/>
</dbReference>
<dbReference type="PROSITE" id="PS50893">
    <property type="entry name" value="ABC_TRANSPORTER_2"/>
    <property type="match status" value="1"/>
</dbReference>
<keyword evidence="7" id="KW-0472">Membrane</keyword>
<dbReference type="NCBIfam" id="TIGR01727">
    <property type="entry name" value="oligo_HPY"/>
    <property type="match status" value="1"/>
</dbReference>
<evidence type="ECO:0000259" key="8">
    <source>
        <dbReference type="PROSITE" id="PS50893"/>
    </source>
</evidence>
<dbReference type="PANTHER" id="PTHR43297">
    <property type="entry name" value="OLIGOPEPTIDE TRANSPORT ATP-BINDING PROTEIN APPD"/>
    <property type="match status" value="1"/>
</dbReference>
<reference evidence="10" key="1">
    <citation type="journal article" date="2019" name="Int. J. Syst. Evol. Microbiol.">
        <title>The Global Catalogue of Microorganisms (GCM) 10K type strain sequencing project: providing services to taxonomists for standard genome sequencing and annotation.</title>
        <authorList>
            <consortium name="The Broad Institute Genomics Platform"/>
            <consortium name="The Broad Institute Genome Sequencing Center for Infectious Disease"/>
            <person name="Wu L."/>
            <person name="Ma J."/>
        </authorList>
    </citation>
    <scope>NUCLEOTIDE SEQUENCE [LARGE SCALE GENOMIC DNA]</scope>
    <source>
        <strain evidence="10">CGMCC 4.1467</strain>
    </source>
</reference>
<dbReference type="InterPro" id="IPR003593">
    <property type="entry name" value="AAA+_ATPase"/>
</dbReference>
<gene>
    <name evidence="9" type="ORF">ACFQY0_00945</name>
</gene>
<dbReference type="InterPro" id="IPR013563">
    <property type="entry name" value="Oligopep_ABC_C"/>
</dbReference>
<dbReference type="RefSeq" id="WP_379708128.1">
    <property type="nucleotide sequence ID" value="NZ_JBHTBS010000001.1"/>
</dbReference>
<evidence type="ECO:0000256" key="7">
    <source>
        <dbReference type="ARBA" id="ARBA00023136"/>
    </source>
</evidence>
<keyword evidence="6 9" id="KW-0067">ATP-binding</keyword>
<dbReference type="CDD" id="cd03257">
    <property type="entry name" value="ABC_NikE_OppD_transporters"/>
    <property type="match status" value="1"/>
</dbReference>
<evidence type="ECO:0000256" key="4">
    <source>
        <dbReference type="ARBA" id="ARBA00022475"/>
    </source>
</evidence>
<comment type="similarity">
    <text evidence="2">Belongs to the ABC transporter superfamily.</text>
</comment>
<dbReference type="Pfam" id="PF00005">
    <property type="entry name" value="ABC_tran"/>
    <property type="match status" value="1"/>
</dbReference>
<name>A0ABW2L2F0_9BACT</name>
<accession>A0ABW2L2F0</accession>
<dbReference type="InterPro" id="IPR003439">
    <property type="entry name" value="ABC_transporter-like_ATP-bd"/>
</dbReference>
<dbReference type="EMBL" id="JBHTBS010000001">
    <property type="protein sequence ID" value="MFC7335726.1"/>
    <property type="molecule type" value="Genomic_DNA"/>
</dbReference>
<evidence type="ECO:0000256" key="5">
    <source>
        <dbReference type="ARBA" id="ARBA00022741"/>
    </source>
</evidence>
<evidence type="ECO:0000313" key="10">
    <source>
        <dbReference type="Proteomes" id="UP001596472"/>
    </source>
</evidence>
<sequence length="324" mass="35835">MPLLDVRNLTTRFHTRNGVVHAVEDVSFSVEAGETHGIVGESGSGKSVTCYSLLGLIPKPPGRIHSGTANFDGVDLLKASERDLQKIRGKRISMIFQDPMTSLNPFMRIRDQLTEPLEIHEGIRGRKAVARAIDALAEVGIPKPETRINSFPHEFSGGMRQRVMIAMALITRPELLICDEPTTALDVTVQKQVLDLIRDRQQKLGTAVVFITHDLEVVSQVCDHVSVMYAGRIVERATRAELFRKPLHAYTRSLLQSIPARHEKGEELYTIPGLPPDMTDPPVGCAFRPRNTLGNADACLTDHSPELSEIEPEHFVQNCPGCLA</sequence>
<dbReference type="SMART" id="SM00382">
    <property type="entry name" value="AAA"/>
    <property type="match status" value="1"/>
</dbReference>
<keyword evidence="10" id="KW-1185">Reference proteome</keyword>
<organism evidence="9 10">
    <name type="scientific">Haloferula chungangensis</name>
    <dbReference type="NCBI Taxonomy" id="1048331"/>
    <lineage>
        <taxon>Bacteria</taxon>
        <taxon>Pseudomonadati</taxon>
        <taxon>Verrucomicrobiota</taxon>
        <taxon>Verrucomicrobiia</taxon>
        <taxon>Verrucomicrobiales</taxon>
        <taxon>Verrucomicrobiaceae</taxon>
        <taxon>Haloferula</taxon>
    </lineage>
</organism>
<protein>
    <submittedName>
        <fullName evidence="9">ABC transporter ATP-binding protein</fullName>
    </submittedName>
</protein>
<evidence type="ECO:0000256" key="2">
    <source>
        <dbReference type="ARBA" id="ARBA00005417"/>
    </source>
</evidence>
<feature type="domain" description="ABC transporter" evidence="8">
    <location>
        <begin position="4"/>
        <end position="255"/>
    </location>
</feature>
<proteinExistence type="inferred from homology"/>
<dbReference type="InterPro" id="IPR027417">
    <property type="entry name" value="P-loop_NTPase"/>
</dbReference>
<evidence type="ECO:0000256" key="3">
    <source>
        <dbReference type="ARBA" id="ARBA00022448"/>
    </source>
</evidence>
<evidence type="ECO:0000256" key="1">
    <source>
        <dbReference type="ARBA" id="ARBA00004417"/>
    </source>
</evidence>
<dbReference type="Gene3D" id="3.40.50.300">
    <property type="entry name" value="P-loop containing nucleotide triphosphate hydrolases"/>
    <property type="match status" value="1"/>
</dbReference>
<dbReference type="Pfam" id="PF08352">
    <property type="entry name" value="oligo_HPY"/>
    <property type="match status" value="1"/>
</dbReference>
<dbReference type="SUPFAM" id="SSF52540">
    <property type="entry name" value="P-loop containing nucleoside triphosphate hydrolases"/>
    <property type="match status" value="1"/>
</dbReference>
<evidence type="ECO:0000313" key="9">
    <source>
        <dbReference type="EMBL" id="MFC7335726.1"/>
    </source>
</evidence>
<keyword evidence="5" id="KW-0547">Nucleotide-binding</keyword>
<dbReference type="InterPro" id="IPR017871">
    <property type="entry name" value="ABC_transporter-like_CS"/>
</dbReference>
<keyword evidence="4" id="KW-1003">Cell membrane</keyword>